<dbReference type="Gene3D" id="2.40.50.100">
    <property type="match status" value="1"/>
</dbReference>
<dbReference type="Pfam" id="PF00364">
    <property type="entry name" value="Biotin_lipoyl"/>
    <property type="match status" value="1"/>
</dbReference>
<dbReference type="NCBIfam" id="NF005457">
    <property type="entry name" value="PRK07051.1"/>
    <property type="match status" value="1"/>
</dbReference>
<comment type="caution">
    <text evidence="4">The sequence shown here is derived from an EMBL/GenBank/DDBJ whole genome shotgun (WGS) entry which is preliminary data.</text>
</comment>
<dbReference type="GO" id="GO:0006633">
    <property type="term" value="P:fatty acid biosynthetic process"/>
    <property type="evidence" value="ECO:0007669"/>
    <property type="project" value="InterPro"/>
</dbReference>
<evidence type="ECO:0000259" key="3">
    <source>
        <dbReference type="PROSITE" id="PS50968"/>
    </source>
</evidence>
<name>A0A643JVF4_9EURY</name>
<evidence type="ECO:0000313" key="4">
    <source>
        <dbReference type="EMBL" id="KAB1185442.1"/>
    </source>
</evidence>
<gene>
    <name evidence="4" type="ORF">Hfx1149_15425</name>
</gene>
<feature type="domain" description="Lipoyl-binding" evidence="3">
    <location>
        <begin position="1"/>
        <end position="79"/>
    </location>
</feature>
<keyword evidence="2" id="KW-0092">Biotin</keyword>
<dbReference type="CDD" id="cd06850">
    <property type="entry name" value="biotinyl_domain"/>
    <property type="match status" value="1"/>
</dbReference>
<dbReference type="PANTHER" id="PTHR45266">
    <property type="entry name" value="OXALOACETATE DECARBOXYLASE ALPHA CHAIN"/>
    <property type="match status" value="1"/>
</dbReference>
<dbReference type="InterPro" id="IPR011053">
    <property type="entry name" value="Single_hybrid_motif"/>
</dbReference>
<dbReference type="PROSITE" id="PS50968">
    <property type="entry name" value="BIOTINYL_LIPOYL"/>
    <property type="match status" value="1"/>
</dbReference>
<reference evidence="4" key="1">
    <citation type="submission" date="2019-09" db="EMBL/GenBank/DDBJ databases">
        <title>Genomic analysis of Haloferax sp. CBA1149.</title>
        <authorList>
            <person name="Roh S.W."/>
        </authorList>
    </citation>
    <scope>NUCLEOTIDE SEQUENCE</scope>
    <source>
        <strain evidence="4">CBA1149</strain>
    </source>
</reference>
<dbReference type="PANTHER" id="PTHR45266:SF3">
    <property type="entry name" value="OXALOACETATE DECARBOXYLASE ALPHA CHAIN"/>
    <property type="match status" value="1"/>
</dbReference>
<dbReference type="AlphaFoldDB" id="A0A643JVF4"/>
<dbReference type="RefSeq" id="WP_151139613.1">
    <property type="nucleotide sequence ID" value="NZ_VZUS01000004.1"/>
</dbReference>
<dbReference type="SUPFAM" id="SSF51230">
    <property type="entry name" value="Single hybrid motif"/>
    <property type="match status" value="1"/>
</dbReference>
<accession>A0A643JVF4</accession>
<dbReference type="GO" id="GO:0003989">
    <property type="term" value="F:acetyl-CoA carboxylase activity"/>
    <property type="evidence" value="ECO:0007669"/>
    <property type="project" value="InterPro"/>
</dbReference>
<dbReference type="InterPro" id="IPR050709">
    <property type="entry name" value="Biotin_Carboxyl_Carrier/Decarb"/>
</dbReference>
<organism evidence="4">
    <name type="scientific">Haloferax sp. CBA1149</name>
    <dbReference type="NCBI Taxonomy" id="2650753"/>
    <lineage>
        <taxon>Archaea</taxon>
        <taxon>Methanobacteriati</taxon>
        <taxon>Methanobacteriota</taxon>
        <taxon>Stenosarchaea group</taxon>
        <taxon>Halobacteria</taxon>
        <taxon>Halobacteriales</taxon>
        <taxon>Haloferacaceae</taxon>
        <taxon>Haloferax</taxon>
    </lineage>
</organism>
<dbReference type="PRINTS" id="PR01071">
    <property type="entry name" value="ACOABIOTINCC"/>
</dbReference>
<proteinExistence type="predicted"/>
<evidence type="ECO:0000256" key="2">
    <source>
        <dbReference type="ARBA" id="ARBA00023267"/>
    </source>
</evidence>
<dbReference type="GO" id="GO:0009317">
    <property type="term" value="C:acetyl-CoA carboxylase complex"/>
    <property type="evidence" value="ECO:0007669"/>
    <property type="project" value="InterPro"/>
</dbReference>
<dbReference type="EMBL" id="VZUS01000004">
    <property type="protein sequence ID" value="KAB1185442.1"/>
    <property type="molecule type" value="Genomic_DNA"/>
</dbReference>
<dbReference type="InterPro" id="IPR001249">
    <property type="entry name" value="AcCoA_biotinCC"/>
</dbReference>
<protein>
    <recommendedName>
        <fullName evidence="1">Biotin carboxyl carrier protein of acetyl-CoA carboxylase</fullName>
    </recommendedName>
</protein>
<sequence>MTTTTIKAPMPGVFYRRPDPDDPVFVEEGDHVEEGDVIGVVGVMKSFQDIKSDASGTVSKILVENEAAIEAGDDLVELELD</sequence>
<evidence type="ECO:0000256" key="1">
    <source>
        <dbReference type="ARBA" id="ARBA00017562"/>
    </source>
</evidence>
<dbReference type="InterPro" id="IPR000089">
    <property type="entry name" value="Biotin_lipoyl"/>
</dbReference>